<dbReference type="PANTHER" id="PTHR46796:SF7">
    <property type="entry name" value="ARAC FAMILY TRANSCRIPTIONAL REGULATOR"/>
    <property type="match status" value="1"/>
</dbReference>
<dbReference type="SUPFAM" id="SSF46689">
    <property type="entry name" value="Homeodomain-like"/>
    <property type="match status" value="2"/>
</dbReference>
<dbReference type="InterPro" id="IPR009057">
    <property type="entry name" value="Homeodomain-like_sf"/>
</dbReference>
<dbReference type="EMBL" id="JAWDIU010000003">
    <property type="protein sequence ID" value="MDU0327183.1"/>
    <property type="molecule type" value="Genomic_DNA"/>
</dbReference>
<keyword evidence="1" id="KW-0805">Transcription regulation</keyword>
<protein>
    <submittedName>
        <fullName evidence="6">AraC family transcriptional regulator</fullName>
    </submittedName>
</protein>
<keyword evidence="2" id="KW-0238">DNA-binding</keyword>
<evidence type="ECO:0000313" key="6">
    <source>
        <dbReference type="EMBL" id="MDU0327183.1"/>
    </source>
</evidence>
<evidence type="ECO:0000256" key="1">
    <source>
        <dbReference type="ARBA" id="ARBA00023015"/>
    </source>
</evidence>
<sequence length="302" mass="32568">MSESGPIALAPEGDDVSGLMEGFANQRLCVVPRPLVEEAIGRAGTRQLLVTDAGYFPRARRHRRRRAHGTSETIVILCVAGSGTVTVDGQSFALDASGCAIIPPYVSHHYAASDTDPWTIWWMHVRGADVADLIGSVLRAQQPVVVLKSVDRIAALFDELVETMEQRPSPIHLLAASGIAWHLLTRLAADSRLPATGSPLERAMRYLEARVEGAISVPELAAIVGVSPSHLSALFHQATGGGPGAFHTSLRMSRARTLLDTTTMPIADVAVAVGYADPLYFSRHFRRMHGVNPSTYRSQHKG</sequence>
<dbReference type="SUPFAM" id="SSF51215">
    <property type="entry name" value="Regulatory protein AraC"/>
    <property type="match status" value="1"/>
</dbReference>
<dbReference type="InterPro" id="IPR020449">
    <property type="entry name" value="Tscrpt_reg_AraC-type_HTH"/>
</dbReference>
<evidence type="ECO:0000256" key="2">
    <source>
        <dbReference type="ARBA" id="ARBA00023125"/>
    </source>
</evidence>
<dbReference type="Gene3D" id="1.10.10.60">
    <property type="entry name" value="Homeodomain-like"/>
    <property type="match status" value="2"/>
</dbReference>
<dbReference type="Pfam" id="PF12833">
    <property type="entry name" value="HTH_18"/>
    <property type="match status" value="1"/>
</dbReference>
<accession>A0ABU3RWC1</accession>
<dbReference type="InterPro" id="IPR050204">
    <property type="entry name" value="AraC_XylS_family_regulators"/>
</dbReference>
<proteinExistence type="predicted"/>
<reference evidence="6 7" key="1">
    <citation type="submission" date="2023-09" db="EMBL/GenBank/DDBJ databases">
        <title>Microbacterium fusihabitans sp. nov., Microbacterium phycihabitans sp. nov., and Microbacterium cervinum sp. nov., isolated from dried seaweeds of beach.</title>
        <authorList>
            <person name="Lee S.D."/>
        </authorList>
    </citation>
    <scope>NUCLEOTIDE SEQUENCE [LARGE SCALE GENOMIC DNA]</scope>
    <source>
        <strain evidence="6 7">KSW2-21</strain>
    </source>
</reference>
<comment type="caution">
    <text evidence="6">The sequence shown here is derived from an EMBL/GenBank/DDBJ whole genome shotgun (WGS) entry which is preliminary data.</text>
</comment>
<dbReference type="InterPro" id="IPR018060">
    <property type="entry name" value="HTH_AraC"/>
</dbReference>
<organism evidence="6 7">
    <name type="scientific">Microbacterium algihabitans</name>
    <dbReference type="NCBI Taxonomy" id="3075992"/>
    <lineage>
        <taxon>Bacteria</taxon>
        <taxon>Bacillati</taxon>
        <taxon>Actinomycetota</taxon>
        <taxon>Actinomycetes</taxon>
        <taxon>Micrococcales</taxon>
        <taxon>Microbacteriaceae</taxon>
        <taxon>Microbacterium</taxon>
    </lineage>
</organism>
<dbReference type="PANTHER" id="PTHR46796">
    <property type="entry name" value="HTH-TYPE TRANSCRIPTIONAL ACTIVATOR RHAS-RELATED"/>
    <property type="match status" value="1"/>
</dbReference>
<evidence type="ECO:0000313" key="7">
    <source>
        <dbReference type="Proteomes" id="UP001256673"/>
    </source>
</evidence>
<dbReference type="InterPro" id="IPR018062">
    <property type="entry name" value="HTH_AraC-typ_CS"/>
</dbReference>
<feature type="domain" description="HTH araC/xylS-type" evidence="5">
    <location>
        <begin position="201"/>
        <end position="299"/>
    </location>
</feature>
<keyword evidence="4" id="KW-0804">Transcription</keyword>
<dbReference type="Pfam" id="PF02311">
    <property type="entry name" value="AraC_binding"/>
    <property type="match status" value="1"/>
</dbReference>
<dbReference type="InterPro" id="IPR003313">
    <property type="entry name" value="AraC-bd"/>
</dbReference>
<keyword evidence="7" id="KW-1185">Reference proteome</keyword>
<dbReference type="Proteomes" id="UP001256673">
    <property type="component" value="Unassembled WGS sequence"/>
</dbReference>
<keyword evidence="3" id="KW-0010">Activator</keyword>
<dbReference type="PRINTS" id="PR00032">
    <property type="entry name" value="HTHARAC"/>
</dbReference>
<dbReference type="Gene3D" id="2.60.120.280">
    <property type="entry name" value="Regulatory protein AraC"/>
    <property type="match status" value="1"/>
</dbReference>
<dbReference type="PROSITE" id="PS01124">
    <property type="entry name" value="HTH_ARAC_FAMILY_2"/>
    <property type="match status" value="1"/>
</dbReference>
<dbReference type="PROSITE" id="PS00041">
    <property type="entry name" value="HTH_ARAC_FAMILY_1"/>
    <property type="match status" value="1"/>
</dbReference>
<dbReference type="RefSeq" id="WP_230705053.1">
    <property type="nucleotide sequence ID" value="NZ_JAWDIU010000003.1"/>
</dbReference>
<evidence type="ECO:0000256" key="4">
    <source>
        <dbReference type="ARBA" id="ARBA00023163"/>
    </source>
</evidence>
<evidence type="ECO:0000259" key="5">
    <source>
        <dbReference type="PROSITE" id="PS01124"/>
    </source>
</evidence>
<gene>
    <name evidence="6" type="ORF">RWH43_10485</name>
</gene>
<evidence type="ECO:0000256" key="3">
    <source>
        <dbReference type="ARBA" id="ARBA00023159"/>
    </source>
</evidence>
<dbReference type="CDD" id="cd06986">
    <property type="entry name" value="cupin_MmsR-like_N"/>
    <property type="match status" value="1"/>
</dbReference>
<name>A0ABU3RWC1_9MICO</name>
<dbReference type="InterPro" id="IPR037923">
    <property type="entry name" value="HTH-like"/>
</dbReference>
<dbReference type="SMART" id="SM00342">
    <property type="entry name" value="HTH_ARAC"/>
    <property type="match status" value="1"/>
</dbReference>